<evidence type="ECO:0000313" key="9">
    <source>
        <dbReference type="EMBL" id="MBB3771817.1"/>
    </source>
</evidence>
<evidence type="ECO:0000256" key="7">
    <source>
        <dbReference type="ARBA" id="ARBA00023136"/>
    </source>
</evidence>
<dbReference type="Proteomes" id="UP000533469">
    <property type="component" value="Unassembled WGS sequence"/>
</dbReference>
<comment type="similarity">
    <text evidence="2">Belongs to the ABC transporter superfamily.</text>
</comment>
<evidence type="ECO:0000256" key="6">
    <source>
        <dbReference type="ARBA" id="ARBA00022840"/>
    </source>
</evidence>
<dbReference type="GO" id="GO:0005524">
    <property type="term" value="F:ATP binding"/>
    <property type="evidence" value="ECO:0007669"/>
    <property type="project" value="UniProtKB-KW"/>
</dbReference>
<keyword evidence="7" id="KW-0472">Membrane</keyword>
<dbReference type="InterPro" id="IPR027417">
    <property type="entry name" value="P-loop_NTPase"/>
</dbReference>
<dbReference type="InterPro" id="IPR003593">
    <property type="entry name" value="AAA+_ATPase"/>
</dbReference>
<evidence type="ECO:0000256" key="3">
    <source>
        <dbReference type="ARBA" id="ARBA00022448"/>
    </source>
</evidence>
<evidence type="ECO:0000256" key="1">
    <source>
        <dbReference type="ARBA" id="ARBA00004202"/>
    </source>
</evidence>
<evidence type="ECO:0000259" key="8">
    <source>
        <dbReference type="PROSITE" id="PS50893"/>
    </source>
</evidence>
<dbReference type="InterPro" id="IPR017871">
    <property type="entry name" value="ABC_transporter-like_CS"/>
</dbReference>
<accession>A0A839ZAR3</accession>
<dbReference type="InterPro" id="IPR030679">
    <property type="entry name" value="ABC_ATPase_HisP-typ"/>
</dbReference>
<keyword evidence="3" id="KW-0813">Transport</keyword>
<comment type="subcellular location">
    <subcellularLocation>
        <location evidence="1">Cell membrane</location>
        <topology evidence="1">Peripheral membrane protein</topology>
    </subcellularLocation>
</comment>
<dbReference type="Pfam" id="PF00005">
    <property type="entry name" value="ABC_tran"/>
    <property type="match status" value="1"/>
</dbReference>
<keyword evidence="10" id="KW-1185">Reference proteome</keyword>
<protein>
    <submittedName>
        <fullName evidence="9">Polar amino acid transport system ATP-binding protein</fullName>
    </submittedName>
</protein>
<keyword evidence="4" id="KW-1003">Cell membrane</keyword>
<dbReference type="CDD" id="cd03262">
    <property type="entry name" value="ABC_HisP_GlnQ"/>
    <property type="match status" value="1"/>
</dbReference>
<gene>
    <name evidence="9" type="ORF">FHS55_002426</name>
</gene>
<dbReference type="PROSITE" id="PS50893">
    <property type="entry name" value="ABC_TRANSPORTER_2"/>
    <property type="match status" value="1"/>
</dbReference>
<proteinExistence type="inferred from homology"/>
<dbReference type="FunFam" id="3.40.50.300:FF:000020">
    <property type="entry name" value="Amino acid ABC transporter ATP-binding component"/>
    <property type="match status" value="1"/>
</dbReference>
<feature type="domain" description="ABC transporter" evidence="8">
    <location>
        <begin position="16"/>
        <end position="260"/>
    </location>
</feature>
<dbReference type="PANTHER" id="PTHR43166">
    <property type="entry name" value="AMINO ACID IMPORT ATP-BINDING PROTEIN"/>
    <property type="match status" value="1"/>
</dbReference>
<comment type="caution">
    <text evidence="9">The sequence shown here is derived from an EMBL/GenBank/DDBJ whole genome shotgun (WGS) entry which is preliminary data.</text>
</comment>
<sequence>MPAPADSRDSLESFAVVARGVEKSFGSHKVLKGVDLRVEYGKVVCILGPSGSGKSTFLRCMNHLERIEAGFLRVGGQLVGYRQHAGKLYEMRHSEVARQRADIGMVFQSFNLFPHMTVLQNIIEAPIGVRGIPKRQAIEEAMTLLAKVGLTAKADAYPRTLSGGQQQRVAIARALAMRPKLMLFDEPTSALDPELVGEVLAVMKGLAAEGMTMVVVTHEMGFARDVGDSVVFMDGGVVVEQGTPSEFFNNPRTERARAFLGKVL</sequence>
<keyword evidence="6 9" id="KW-0067">ATP-binding</keyword>
<reference evidence="9 10" key="1">
    <citation type="submission" date="2020-08" db="EMBL/GenBank/DDBJ databases">
        <title>Genomic Encyclopedia of Type Strains, Phase IV (KMG-IV): sequencing the most valuable type-strain genomes for metagenomic binning, comparative biology and taxonomic classification.</title>
        <authorList>
            <person name="Goeker M."/>
        </authorList>
    </citation>
    <scope>NUCLEOTIDE SEQUENCE [LARGE SCALE GENOMIC DNA]</scope>
    <source>
        <strain evidence="9 10">DSM 5895</strain>
    </source>
</reference>
<dbReference type="SUPFAM" id="SSF52540">
    <property type="entry name" value="P-loop containing nucleoside triphosphate hydrolases"/>
    <property type="match status" value="1"/>
</dbReference>
<dbReference type="SMART" id="SM00382">
    <property type="entry name" value="AAA"/>
    <property type="match status" value="1"/>
</dbReference>
<dbReference type="GO" id="GO:0015424">
    <property type="term" value="F:ABC-type amino acid transporter activity"/>
    <property type="evidence" value="ECO:0007669"/>
    <property type="project" value="InterPro"/>
</dbReference>
<evidence type="ECO:0000256" key="2">
    <source>
        <dbReference type="ARBA" id="ARBA00005417"/>
    </source>
</evidence>
<evidence type="ECO:0000256" key="5">
    <source>
        <dbReference type="ARBA" id="ARBA00022741"/>
    </source>
</evidence>
<dbReference type="EMBL" id="JACICD010000004">
    <property type="protein sequence ID" value="MBB3771817.1"/>
    <property type="molecule type" value="Genomic_DNA"/>
</dbReference>
<dbReference type="GO" id="GO:0016887">
    <property type="term" value="F:ATP hydrolysis activity"/>
    <property type="evidence" value="ECO:0007669"/>
    <property type="project" value="InterPro"/>
</dbReference>
<name>A0A839ZAR3_9HYPH</name>
<dbReference type="InterPro" id="IPR003439">
    <property type="entry name" value="ABC_transporter-like_ATP-bd"/>
</dbReference>
<dbReference type="AlphaFoldDB" id="A0A839ZAR3"/>
<keyword evidence="5" id="KW-0547">Nucleotide-binding</keyword>
<dbReference type="PIRSF" id="PIRSF039085">
    <property type="entry name" value="ABC_ATPase_HisP"/>
    <property type="match status" value="1"/>
</dbReference>
<evidence type="ECO:0000256" key="4">
    <source>
        <dbReference type="ARBA" id="ARBA00022475"/>
    </source>
</evidence>
<organism evidence="9 10">
    <name type="scientific">Ancylobacter tetraedralis</name>
    <dbReference type="NCBI Taxonomy" id="217068"/>
    <lineage>
        <taxon>Bacteria</taxon>
        <taxon>Pseudomonadati</taxon>
        <taxon>Pseudomonadota</taxon>
        <taxon>Alphaproteobacteria</taxon>
        <taxon>Hyphomicrobiales</taxon>
        <taxon>Xanthobacteraceae</taxon>
        <taxon>Ancylobacter</taxon>
    </lineage>
</organism>
<dbReference type="RefSeq" id="WP_183189988.1">
    <property type="nucleotide sequence ID" value="NZ_JACICD010000004.1"/>
</dbReference>
<dbReference type="PROSITE" id="PS00211">
    <property type="entry name" value="ABC_TRANSPORTER_1"/>
    <property type="match status" value="1"/>
</dbReference>
<dbReference type="PANTHER" id="PTHR43166:SF35">
    <property type="entry name" value="L-CYSTINE IMPORT ATP-BINDING PROTEIN TCYN"/>
    <property type="match status" value="1"/>
</dbReference>
<dbReference type="GO" id="GO:0005886">
    <property type="term" value="C:plasma membrane"/>
    <property type="evidence" value="ECO:0007669"/>
    <property type="project" value="UniProtKB-SubCell"/>
</dbReference>
<dbReference type="InterPro" id="IPR050086">
    <property type="entry name" value="MetN_ABC_transporter-like"/>
</dbReference>
<dbReference type="Gene3D" id="3.40.50.300">
    <property type="entry name" value="P-loop containing nucleotide triphosphate hydrolases"/>
    <property type="match status" value="1"/>
</dbReference>
<evidence type="ECO:0000313" key="10">
    <source>
        <dbReference type="Proteomes" id="UP000533469"/>
    </source>
</evidence>